<dbReference type="SUPFAM" id="SSF52540">
    <property type="entry name" value="P-loop containing nucleoside triphosphate hydrolases"/>
    <property type="match status" value="1"/>
</dbReference>
<proteinExistence type="predicted"/>
<organism evidence="2 3">
    <name type="scientific">Qipengyuania aurantiaca</name>
    <dbReference type="NCBI Taxonomy" id="2867233"/>
    <lineage>
        <taxon>Bacteria</taxon>
        <taxon>Pseudomonadati</taxon>
        <taxon>Pseudomonadota</taxon>
        <taxon>Alphaproteobacteria</taxon>
        <taxon>Sphingomonadales</taxon>
        <taxon>Erythrobacteraceae</taxon>
        <taxon>Qipengyuania</taxon>
    </lineage>
</organism>
<dbReference type="InterPro" id="IPR052754">
    <property type="entry name" value="NTPase_KAP_P-loop"/>
</dbReference>
<gene>
    <name evidence="2" type="ORF">K3148_11135</name>
</gene>
<reference evidence="2 3" key="1">
    <citation type="submission" date="2021-08" db="EMBL/GenBank/DDBJ databases">
        <title>Comparative Genomics Analysis of the Genus Qipengyuania Reveals Extensive Genetic Diversity and Metabolic Versatility, Including the Description of Fifteen Novel Species.</title>
        <authorList>
            <person name="Liu Y."/>
        </authorList>
    </citation>
    <scope>NUCLEOTIDE SEQUENCE [LARGE SCALE GENOMIC DNA]</scope>
    <source>
        <strain evidence="2 3">1NDH13</strain>
    </source>
</reference>
<evidence type="ECO:0000313" key="3">
    <source>
        <dbReference type="Proteomes" id="UP000824281"/>
    </source>
</evidence>
<sequence length="699" mass="78925">MDLSSHRAIDTFEQDLLEREAFVKSITRRLISEGRSTGIVLGLVGPWGCGKSSILNLLQNHIENEYRDLKPLIIRFNPWLVSGRNDLLSQFFLELSEALRSHLGTYDVYNDGRQQAQDKAIKAMRDYGDELSPFLRMISPALAAGSNLLTRWSKAQNSISESIFTKRKEAEEGLKSFSFPIIVLIDEMDRIEDDEVREMAKLLKAVGDFDQISYVAAYDEQRVEQALAGKDGDLDRGRAYLEKIVQVRAVAPFLNSEEIENLFKSKVYSTLKTSEITLDELDKKRLAKLLKIVVPRGVQTSRDINRILQDLSGRLLALDGLVNPIDCLAICVLENKKSPAVRQVEDVLLSRNVDVAFDNVSQYASFLEFKSTPRSLNLRYVYLEKGQSWNDHVCNFLWPHFDTVSELDAKPRKDRIYNKSPLIAVLKHDGEKLEEELGLGRNIATQVASGNAQKVFAKGSTRRAASHILSAEPHSYDMGEKQLTKYCRTVARWFEQQCVNKKSRHRVNRDDILTAGCSLSRTIYWSSANIDKAALIARLIEDNSLYIAASMLIEPPIAEFMYRQNSNVSGSKVSKEQIVQLRALFRKKIASQGWKASFEFSGPILFGLIPLSEDEIDGVSPSDMYFHCNNKALLASAVPMLFPSDANTSSLRDRAFSKVFLTVIDKVLLENGDVAKEVAKMDGYRYLQSMIRDNAFSIT</sequence>
<evidence type="ECO:0000313" key="2">
    <source>
        <dbReference type="EMBL" id="QZD89363.1"/>
    </source>
</evidence>
<accession>A0ABX8ZK15</accession>
<protein>
    <submittedName>
        <fullName evidence="2">KAP family NTPase</fullName>
    </submittedName>
</protein>
<dbReference type="PANTHER" id="PTHR22674:SF6">
    <property type="entry name" value="NTPASE KAP FAMILY P-LOOP DOMAIN-CONTAINING PROTEIN 1"/>
    <property type="match status" value="1"/>
</dbReference>
<feature type="domain" description="KAP NTPase" evidence="1">
    <location>
        <begin position="30"/>
        <end position="312"/>
    </location>
</feature>
<dbReference type="Proteomes" id="UP000824281">
    <property type="component" value="Chromosome"/>
</dbReference>
<name>A0ABX8ZK15_9SPHN</name>
<dbReference type="InterPro" id="IPR011646">
    <property type="entry name" value="KAP_P-loop"/>
</dbReference>
<dbReference type="RefSeq" id="WP_221424861.1">
    <property type="nucleotide sequence ID" value="NZ_CP081295.1"/>
</dbReference>
<dbReference type="Pfam" id="PF07693">
    <property type="entry name" value="KAP_NTPase"/>
    <property type="match status" value="1"/>
</dbReference>
<evidence type="ECO:0000259" key="1">
    <source>
        <dbReference type="Pfam" id="PF07693"/>
    </source>
</evidence>
<keyword evidence="3" id="KW-1185">Reference proteome</keyword>
<dbReference type="EMBL" id="CP081295">
    <property type="protein sequence ID" value="QZD89363.1"/>
    <property type="molecule type" value="Genomic_DNA"/>
</dbReference>
<dbReference type="Gene3D" id="3.40.50.300">
    <property type="entry name" value="P-loop containing nucleotide triphosphate hydrolases"/>
    <property type="match status" value="1"/>
</dbReference>
<dbReference type="InterPro" id="IPR027417">
    <property type="entry name" value="P-loop_NTPase"/>
</dbReference>
<dbReference type="PANTHER" id="PTHR22674">
    <property type="entry name" value="NTPASE, KAP FAMILY P-LOOP DOMAIN-CONTAINING 1"/>
    <property type="match status" value="1"/>
</dbReference>